<organism evidence="2 3">
    <name type="scientific">Fusicatenibacter saccharivorans</name>
    <dbReference type="NCBI Taxonomy" id="1150298"/>
    <lineage>
        <taxon>Bacteria</taxon>
        <taxon>Bacillati</taxon>
        <taxon>Bacillota</taxon>
        <taxon>Clostridia</taxon>
        <taxon>Lachnospirales</taxon>
        <taxon>Lachnospiraceae</taxon>
        <taxon>Fusicatenibacter</taxon>
    </lineage>
</organism>
<dbReference type="Pfam" id="PF18980">
    <property type="entry name" value="DUF5716_C"/>
    <property type="match status" value="1"/>
</dbReference>
<evidence type="ECO:0000313" key="3">
    <source>
        <dbReference type="Proteomes" id="UP000095706"/>
    </source>
</evidence>
<protein>
    <recommendedName>
        <fullName evidence="1">DUF5716 domain-containing protein</fullName>
    </recommendedName>
</protein>
<proteinExistence type="predicted"/>
<gene>
    <name evidence="2" type="ORF">ERS852406_03207</name>
</gene>
<dbReference type="RefSeq" id="WP_055228638.1">
    <property type="nucleotide sequence ID" value="NZ_CAXSRP010000007.1"/>
</dbReference>
<feature type="domain" description="DUF5716" evidence="1">
    <location>
        <begin position="123"/>
        <end position="412"/>
    </location>
</feature>
<reference evidence="2 3" key="1">
    <citation type="submission" date="2015-09" db="EMBL/GenBank/DDBJ databases">
        <authorList>
            <consortium name="Pathogen Informatics"/>
        </authorList>
    </citation>
    <scope>NUCLEOTIDE SEQUENCE [LARGE SCALE GENOMIC DNA]</scope>
    <source>
        <strain evidence="2 3">2789STDY5608849</strain>
    </source>
</reference>
<dbReference type="AlphaFoldDB" id="A0A174J205"/>
<name>A0A174J205_9FIRM</name>
<dbReference type="InterPro" id="IPR043770">
    <property type="entry name" value="DUF5716_C"/>
</dbReference>
<sequence>MEQKNLILGFDFGEKYSQFCCYDRGTHTAVSIPVKEGEEAVEFPTAIAKKRNEETWKTGPDAEKSAHAESGIWLDNLYEICMGSSICQIENRDYTPGEVLGTFLREALKMIGIERPDQQIQAMMITTGHLTRPFVENVREAYKIIGLPRGRAYLQEHDESFYCHVLNQKPELWSRKVGLFFLKDEEASFSELSISRKTKPATVTVKRGPKAALSIEPMERDRDFCHLMGEAMGNEIYSSVFLVSEEFDLAWADNSLRQLKKNQRRIFGGTNLFAQGACFSAREKVEERRLKGYLFLGNDLVRYNIGMEMTINGSPAYYALIAAGVNWYEAEKECELILDGTEELEFVVSSMESGKRNRYTMKLDGLPKRPPKTTRIRLRLEYDSPVTCQITAEDLGFGDMFPASHKIWHETMGEV</sequence>
<dbReference type="Proteomes" id="UP000095706">
    <property type="component" value="Unassembled WGS sequence"/>
</dbReference>
<evidence type="ECO:0000259" key="1">
    <source>
        <dbReference type="Pfam" id="PF18980"/>
    </source>
</evidence>
<evidence type="ECO:0000313" key="2">
    <source>
        <dbReference type="EMBL" id="CUO93744.1"/>
    </source>
</evidence>
<dbReference type="EMBL" id="CYYV01000021">
    <property type="protein sequence ID" value="CUO93744.1"/>
    <property type="molecule type" value="Genomic_DNA"/>
</dbReference>
<accession>A0A174J205</accession>